<dbReference type="GO" id="GO:0016020">
    <property type="term" value="C:membrane"/>
    <property type="evidence" value="ECO:0007669"/>
    <property type="project" value="UniProtKB-SubCell"/>
</dbReference>
<accession>B7KBJ6</accession>
<sequence length="548" mass="59599">MFTLNNVFYEIALILIIATAMGALAVWLRQPLIMAFIGVGILVGPAGLEIVKSSTEVELFAEMGIALLLFVVGLKLNPQEIRETGAVAIIAGLGQIGLTALLGDFLALNLGFTGVEAFYIGIALTFSSTIIIVKLLSDQREIDALHGRISVGILIIQDLVVILVMITLSTLMGNQAQGGLIQAIILVFWKGGGFILAVALITRFILPFLLDNLARSTELLLVFAISWAIALASVGDALGFSKEVGAFIAGVSLASTHYRITIGSKLMSIRDFLLLFFFINLGIHIDVSHFGAAFLPALILSTFTFIGKPLMVMVLVEMMGYRKYTSAMTSLSQSQISEFSLILANLGLSLGQISEEVLGLITLVGLITMGCSTYMIIYGHRIYEWLSPVLTELEKFIPHPKKTLADLSETEVDRVDIILFGLGRYGGSMIANLQHLGIKVLGVDFDPEIVRFWKKKGVLAFYGDAEDPEFTATLPLREAKWIVSTLPGERIGLVLLHTLQHHHFQGKIALTSHNLKEMKTLQKAGADLVLLPFRDAATQASRTLAQLT</sequence>
<feature type="domain" description="RCK N-terminal" evidence="9">
    <location>
        <begin position="417"/>
        <end position="532"/>
    </location>
</feature>
<comment type="subcellular location">
    <subcellularLocation>
        <location evidence="1">Membrane</location>
        <topology evidence="1">Multi-pass membrane protein</topology>
    </subcellularLocation>
</comment>
<name>B7KBJ6_GLOC7</name>
<evidence type="ECO:0000256" key="5">
    <source>
        <dbReference type="ARBA" id="ARBA00022989"/>
    </source>
</evidence>
<dbReference type="Gene3D" id="1.20.1530.20">
    <property type="match status" value="1"/>
</dbReference>
<evidence type="ECO:0000313" key="10">
    <source>
        <dbReference type="EMBL" id="ACK72974.1"/>
    </source>
</evidence>
<evidence type="ECO:0000259" key="9">
    <source>
        <dbReference type="Pfam" id="PF02254"/>
    </source>
</evidence>
<dbReference type="Pfam" id="PF00999">
    <property type="entry name" value="Na_H_Exchanger"/>
    <property type="match status" value="1"/>
</dbReference>
<keyword evidence="6 7" id="KW-0472">Membrane</keyword>
<evidence type="ECO:0000256" key="7">
    <source>
        <dbReference type="SAM" id="Phobius"/>
    </source>
</evidence>
<dbReference type="PANTHER" id="PTHR42751:SF3">
    <property type="entry name" value="SODIUM_GLUTAMATE SYMPORTER"/>
    <property type="match status" value="1"/>
</dbReference>
<dbReference type="InterPro" id="IPR006153">
    <property type="entry name" value="Cation/H_exchanger_TM"/>
</dbReference>
<dbReference type="eggNOG" id="COG1226">
    <property type="taxonomic scope" value="Bacteria"/>
</dbReference>
<evidence type="ECO:0000256" key="6">
    <source>
        <dbReference type="ARBA" id="ARBA00023136"/>
    </source>
</evidence>
<dbReference type="Gene3D" id="3.40.50.720">
    <property type="entry name" value="NAD(P)-binding Rossmann-like Domain"/>
    <property type="match status" value="1"/>
</dbReference>
<evidence type="ECO:0000256" key="3">
    <source>
        <dbReference type="ARBA" id="ARBA00022448"/>
    </source>
</evidence>
<evidence type="ECO:0000256" key="4">
    <source>
        <dbReference type="ARBA" id="ARBA00022692"/>
    </source>
</evidence>
<feature type="transmembrane region" description="Helical" evidence="7">
    <location>
        <begin position="297"/>
        <end position="316"/>
    </location>
</feature>
<dbReference type="eggNOG" id="COG4651">
    <property type="taxonomic scope" value="Bacteria"/>
</dbReference>
<dbReference type="GO" id="GO:0006813">
    <property type="term" value="P:potassium ion transport"/>
    <property type="evidence" value="ECO:0007669"/>
    <property type="project" value="InterPro"/>
</dbReference>
<dbReference type="AlphaFoldDB" id="B7KBJ6"/>
<dbReference type="GO" id="GO:0015297">
    <property type="term" value="F:antiporter activity"/>
    <property type="evidence" value="ECO:0007669"/>
    <property type="project" value="InterPro"/>
</dbReference>
<feature type="domain" description="Cation/H+ exchanger transmembrane" evidence="8">
    <location>
        <begin position="17"/>
        <end position="370"/>
    </location>
</feature>
<protein>
    <submittedName>
        <fullName evidence="10">Sodium/hydrogen exchanger</fullName>
    </submittedName>
</protein>
<feature type="transmembrane region" description="Helical" evidence="7">
    <location>
        <begin position="118"/>
        <end position="137"/>
    </location>
</feature>
<dbReference type="STRING" id="65393.PCC7424_4612"/>
<reference evidence="11" key="1">
    <citation type="journal article" date="2011" name="MBio">
        <title>Novel metabolic attributes of the genus Cyanothece, comprising a group of unicellular nitrogen-fixing Cyanobacteria.</title>
        <authorList>
            <person name="Bandyopadhyay A."/>
            <person name="Elvitigala T."/>
            <person name="Welsh E."/>
            <person name="Stockel J."/>
            <person name="Liberton M."/>
            <person name="Min H."/>
            <person name="Sherman L.A."/>
            <person name="Pakrasi H.B."/>
        </authorList>
    </citation>
    <scope>NUCLEOTIDE SEQUENCE [LARGE SCALE GENOMIC DNA]</scope>
    <source>
        <strain evidence="11">PCC 7424</strain>
    </source>
</reference>
<dbReference type="EMBL" id="CP001291">
    <property type="protein sequence ID" value="ACK72974.1"/>
    <property type="molecule type" value="Genomic_DNA"/>
</dbReference>
<dbReference type="OrthoDB" id="9793589at2"/>
<comment type="similarity">
    <text evidence="2">Belongs to the monovalent cation:proton antiporter 2 (CPA2) transporter (TC 2.A.37) family.</text>
</comment>
<dbReference type="InterPro" id="IPR003148">
    <property type="entry name" value="RCK_N"/>
</dbReference>
<feature type="transmembrane region" description="Helical" evidence="7">
    <location>
        <begin position="180"/>
        <end position="206"/>
    </location>
</feature>
<dbReference type="InterPro" id="IPR036291">
    <property type="entry name" value="NAD(P)-bd_dom_sf"/>
</dbReference>
<evidence type="ECO:0000256" key="2">
    <source>
        <dbReference type="ARBA" id="ARBA00005551"/>
    </source>
</evidence>
<dbReference type="Proteomes" id="UP000002384">
    <property type="component" value="Chromosome"/>
</dbReference>
<dbReference type="InterPro" id="IPR038770">
    <property type="entry name" value="Na+/solute_symporter_sf"/>
</dbReference>
<feature type="transmembrane region" description="Helical" evidence="7">
    <location>
        <begin position="218"/>
        <end position="238"/>
    </location>
</feature>
<keyword evidence="11" id="KW-1185">Reference proteome</keyword>
<evidence type="ECO:0000259" key="8">
    <source>
        <dbReference type="Pfam" id="PF00999"/>
    </source>
</evidence>
<feature type="transmembrane region" description="Helical" evidence="7">
    <location>
        <begin position="32"/>
        <end position="51"/>
    </location>
</feature>
<proteinExistence type="inferred from homology"/>
<dbReference type="HOGENOM" id="CLU_005126_9_0_3"/>
<gene>
    <name evidence="10" type="ordered locus">PCC7424_4612</name>
</gene>
<evidence type="ECO:0000313" key="11">
    <source>
        <dbReference type="Proteomes" id="UP000002384"/>
    </source>
</evidence>
<keyword evidence="5 7" id="KW-1133">Transmembrane helix</keyword>
<dbReference type="GO" id="GO:1902600">
    <property type="term" value="P:proton transmembrane transport"/>
    <property type="evidence" value="ECO:0007669"/>
    <property type="project" value="InterPro"/>
</dbReference>
<dbReference type="KEGG" id="cyc:PCC7424_4612"/>
<dbReference type="PANTHER" id="PTHR42751">
    <property type="entry name" value="SODIUM/HYDROGEN EXCHANGER FAMILY/TRKA DOMAIN PROTEIN"/>
    <property type="match status" value="1"/>
</dbReference>
<dbReference type="RefSeq" id="WP_015956557.1">
    <property type="nucleotide sequence ID" value="NC_011729.1"/>
</dbReference>
<feature type="transmembrane region" description="Helical" evidence="7">
    <location>
        <begin position="6"/>
        <end position="27"/>
    </location>
</feature>
<dbReference type="SUPFAM" id="SSF51735">
    <property type="entry name" value="NAD(P)-binding Rossmann-fold domains"/>
    <property type="match status" value="1"/>
</dbReference>
<keyword evidence="4 7" id="KW-0812">Transmembrane</keyword>
<organism evidence="10 11">
    <name type="scientific">Gloeothece citriformis (strain PCC 7424)</name>
    <name type="common">Cyanothece sp. (strain PCC 7424)</name>
    <dbReference type="NCBI Taxonomy" id="65393"/>
    <lineage>
        <taxon>Bacteria</taxon>
        <taxon>Bacillati</taxon>
        <taxon>Cyanobacteriota</taxon>
        <taxon>Cyanophyceae</taxon>
        <taxon>Oscillatoriophycideae</taxon>
        <taxon>Chroococcales</taxon>
        <taxon>Aphanothecaceae</taxon>
        <taxon>Gloeothece</taxon>
        <taxon>Gloeothece citriformis</taxon>
    </lineage>
</organism>
<evidence type="ECO:0000256" key="1">
    <source>
        <dbReference type="ARBA" id="ARBA00004141"/>
    </source>
</evidence>
<feature type="transmembrane region" description="Helical" evidence="7">
    <location>
        <begin position="86"/>
        <end position="112"/>
    </location>
</feature>
<feature type="transmembrane region" description="Helical" evidence="7">
    <location>
        <begin position="149"/>
        <end position="168"/>
    </location>
</feature>
<dbReference type="Pfam" id="PF02254">
    <property type="entry name" value="TrkA_N"/>
    <property type="match status" value="1"/>
</dbReference>
<feature type="transmembrane region" description="Helical" evidence="7">
    <location>
        <begin position="359"/>
        <end position="377"/>
    </location>
</feature>
<keyword evidence="3" id="KW-0813">Transport</keyword>